<keyword evidence="3" id="KW-1185">Reference proteome</keyword>
<name>A0ABU2EE71_9BURK</name>
<dbReference type="EMBL" id="VJSY01000071">
    <property type="protein sequence ID" value="MDR8757788.1"/>
    <property type="molecule type" value="Genomic_DNA"/>
</dbReference>
<dbReference type="RefSeq" id="WP_175897074.1">
    <property type="nucleotide sequence ID" value="NZ_CADFDQ010000031.1"/>
</dbReference>
<keyword evidence="1" id="KW-1133">Transmembrane helix</keyword>
<evidence type="ECO:0000313" key="3">
    <source>
        <dbReference type="Proteomes" id="UP001248067"/>
    </source>
</evidence>
<evidence type="ECO:0000313" key="2">
    <source>
        <dbReference type="EMBL" id="MDR8757788.1"/>
    </source>
</evidence>
<feature type="transmembrane region" description="Helical" evidence="1">
    <location>
        <begin position="20"/>
        <end position="44"/>
    </location>
</feature>
<protein>
    <submittedName>
        <fullName evidence="2">Uncharacterized protein</fullName>
    </submittedName>
</protein>
<evidence type="ECO:0000256" key="1">
    <source>
        <dbReference type="SAM" id="Phobius"/>
    </source>
</evidence>
<accession>A0ABU2EE71</accession>
<dbReference type="Proteomes" id="UP001248067">
    <property type="component" value="Unassembled WGS sequence"/>
</dbReference>
<comment type="caution">
    <text evidence="2">The sequence shown here is derived from an EMBL/GenBank/DDBJ whole genome shotgun (WGS) entry which is preliminary data.</text>
</comment>
<organism evidence="2 3">
    <name type="scientific">Burkholderia pseudomultivorans</name>
    <dbReference type="NCBI Taxonomy" id="1207504"/>
    <lineage>
        <taxon>Bacteria</taxon>
        <taxon>Pseudomonadati</taxon>
        <taxon>Pseudomonadota</taxon>
        <taxon>Betaproteobacteria</taxon>
        <taxon>Burkholderiales</taxon>
        <taxon>Burkholderiaceae</taxon>
        <taxon>Burkholderia</taxon>
        <taxon>Burkholderia cepacia complex</taxon>
    </lineage>
</organism>
<sequence length="108" mass="11965">MSVDAILIRNNGLLWYVGHYHAAWGLFIVAAVAGFVLLLASLAIRRARRQLFDCDFNRPGFDGADDAWRWNATRGYITLKITALRLVSFPLILIVAGCIGDGMVKAGW</sequence>
<proteinExistence type="predicted"/>
<gene>
    <name evidence="2" type="ORF">FEQ00_06248</name>
</gene>
<reference evidence="2 3" key="1">
    <citation type="submission" date="2019-06" db="EMBL/GenBank/DDBJ databases">
        <title>Evolution of Burkholderia multivorans in the lungs of Cystic Fibrosis patients.</title>
        <authorList>
            <person name="Moreira L.M."/>
        </authorList>
    </citation>
    <scope>NUCLEOTIDE SEQUENCE [LARGE SCALE GENOMIC DNA]</scope>
    <source>
        <strain evidence="2 3">VC13239</strain>
    </source>
</reference>
<feature type="transmembrane region" description="Helical" evidence="1">
    <location>
        <begin position="83"/>
        <end position="104"/>
    </location>
</feature>
<keyword evidence="1" id="KW-0472">Membrane</keyword>
<keyword evidence="1" id="KW-0812">Transmembrane</keyword>